<proteinExistence type="predicted"/>
<evidence type="ECO:0000256" key="2">
    <source>
        <dbReference type="SAM" id="Phobius"/>
    </source>
</evidence>
<keyword evidence="2" id="KW-1133">Transmembrane helix</keyword>
<dbReference type="Proteomes" id="UP000199118">
    <property type="component" value="Unassembled WGS sequence"/>
</dbReference>
<feature type="region of interest" description="Disordered" evidence="1">
    <location>
        <begin position="1"/>
        <end position="38"/>
    </location>
</feature>
<gene>
    <name evidence="3" type="ORF">SAMN05444336_102519</name>
</gene>
<protein>
    <submittedName>
        <fullName evidence="3">Uncharacterized protein</fullName>
    </submittedName>
</protein>
<evidence type="ECO:0000313" key="3">
    <source>
        <dbReference type="EMBL" id="SDW84841.1"/>
    </source>
</evidence>
<organism evidence="3 4">
    <name type="scientific">Albimonas donghaensis</name>
    <dbReference type="NCBI Taxonomy" id="356660"/>
    <lineage>
        <taxon>Bacteria</taxon>
        <taxon>Pseudomonadati</taxon>
        <taxon>Pseudomonadota</taxon>
        <taxon>Alphaproteobacteria</taxon>
        <taxon>Rhodobacterales</taxon>
        <taxon>Paracoccaceae</taxon>
        <taxon>Albimonas</taxon>
    </lineage>
</organism>
<keyword evidence="4" id="KW-1185">Reference proteome</keyword>
<accession>A0A1H2WW97</accession>
<sequence length="142" mass="13987">MTPTRPDPRAPDPAPETAPEPGIVRAGRERAGREPAGRGRGALAALVVVVALAGPLAALAGLAADPAGTGAARAPVLVVAPPWRDLDAIADAAGGRIVGPVQAPFAAFAAGGDADFTERLLTSGAWFVLDAGRLAQLCGAAA</sequence>
<dbReference type="STRING" id="356660.SAMN05444336_102519"/>
<feature type="compositionally biased region" description="Basic and acidic residues" evidence="1">
    <location>
        <begin position="1"/>
        <end position="10"/>
    </location>
</feature>
<reference evidence="3 4" key="1">
    <citation type="submission" date="2016-10" db="EMBL/GenBank/DDBJ databases">
        <authorList>
            <person name="de Groot N.N."/>
        </authorList>
    </citation>
    <scope>NUCLEOTIDE SEQUENCE [LARGE SCALE GENOMIC DNA]</scope>
    <source>
        <strain evidence="3 4">DSM 17890</strain>
    </source>
</reference>
<feature type="compositionally biased region" description="Basic and acidic residues" evidence="1">
    <location>
        <begin position="26"/>
        <end position="37"/>
    </location>
</feature>
<keyword evidence="2" id="KW-0812">Transmembrane</keyword>
<feature type="transmembrane region" description="Helical" evidence="2">
    <location>
        <begin position="43"/>
        <end position="64"/>
    </location>
</feature>
<dbReference type="RefSeq" id="WP_143040265.1">
    <property type="nucleotide sequence ID" value="NZ_FNMZ01000002.1"/>
</dbReference>
<keyword evidence="2" id="KW-0472">Membrane</keyword>
<evidence type="ECO:0000313" key="4">
    <source>
        <dbReference type="Proteomes" id="UP000199118"/>
    </source>
</evidence>
<name>A0A1H2WW97_9RHOB</name>
<dbReference type="AlphaFoldDB" id="A0A1H2WW97"/>
<evidence type="ECO:0000256" key="1">
    <source>
        <dbReference type="SAM" id="MobiDB-lite"/>
    </source>
</evidence>
<dbReference type="EMBL" id="FNMZ01000002">
    <property type="protein sequence ID" value="SDW84841.1"/>
    <property type="molecule type" value="Genomic_DNA"/>
</dbReference>